<organism evidence="9 10">
    <name type="scientific">Phytophthora megakarya</name>
    <dbReference type="NCBI Taxonomy" id="4795"/>
    <lineage>
        <taxon>Eukaryota</taxon>
        <taxon>Sar</taxon>
        <taxon>Stramenopiles</taxon>
        <taxon>Oomycota</taxon>
        <taxon>Peronosporomycetes</taxon>
        <taxon>Peronosporales</taxon>
        <taxon>Peronosporaceae</taxon>
        <taxon>Phytophthora</taxon>
    </lineage>
</organism>
<feature type="chain" id="PRO_5012601324" evidence="7">
    <location>
        <begin position="26"/>
        <end position="940"/>
    </location>
</feature>
<comment type="caution">
    <text evidence="9">The sequence shown here is derived from an EMBL/GenBank/DDBJ whole genome shotgun (WGS) entry which is preliminary data.</text>
</comment>
<feature type="domain" description="RxLR effector PexRD54 WY" evidence="8">
    <location>
        <begin position="341"/>
        <end position="381"/>
    </location>
</feature>
<dbReference type="GO" id="GO:0043657">
    <property type="term" value="C:host cell"/>
    <property type="evidence" value="ECO:0007669"/>
    <property type="project" value="UniProtKB-SubCell"/>
</dbReference>
<dbReference type="InterPro" id="IPR031825">
    <property type="entry name" value="RXLR"/>
</dbReference>
<evidence type="ECO:0000256" key="1">
    <source>
        <dbReference type="ARBA" id="ARBA00004340"/>
    </source>
</evidence>
<dbReference type="Pfam" id="PF22748">
    <property type="entry name" value="PexRD54_WY"/>
    <property type="match status" value="2"/>
</dbReference>
<keyword evidence="10" id="KW-1185">Reference proteome</keyword>
<feature type="domain" description="RxLR effector PexRD54 WY" evidence="8">
    <location>
        <begin position="180"/>
        <end position="220"/>
    </location>
</feature>
<evidence type="ECO:0000256" key="5">
    <source>
        <dbReference type="ARBA" id="ARBA00022729"/>
    </source>
</evidence>
<dbReference type="GO" id="GO:0005576">
    <property type="term" value="C:extracellular region"/>
    <property type="evidence" value="ECO:0007669"/>
    <property type="project" value="UniProtKB-SubCell"/>
</dbReference>
<protein>
    <submittedName>
        <fullName evidence="9">Avirulence (Avh) protein</fullName>
    </submittedName>
</protein>
<evidence type="ECO:0000256" key="2">
    <source>
        <dbReference type="ARBA" id="ARBA00004613"/>
    </source>
</evidence>
<comment type="similarity">
    <text evidence="3">Belongs to the RxLR effector family.</text>
</comment>
<dbReference type="AlphaFoldDB" id="A0A225W9Z7"/>
<name>A0A225W9Z7_9STRA</name>
<keyword evidence="5 7" id="KW-0732">Signal</keyword>
<evidence type="ECO:0000259" key="8">
    <source>
        <dbReference type="Pfam" id="PF22748"/>
    </source>
</evidence>
<keyword evidence="4" id="KW-0964">Secreted</keyword>
<keyword evidence="6" id="KW-0843">Virulence</keyword>
<evidence type="ECO:0000256" key="4">
    <source>
        <dbReference type="ARBA" id="ARBA00022525"/>
    </source>
</evidence>
<dbReference type="EMBL" id="NBNE01001307">
    <property type="protein sequence ID" value="OWZ14573.1"/>
    <property type="molecule type" value="Genomic_DNA"/>
</dbReference>
<evidence type="ECO:0000256" key="6">
    <source>
        <dbReference type="ARBA" id="ARBA00023026"/>
    </source>
</evidence>
<evidence type="ECO:0000313" key="9">
    <source>
        <dbReference type="EMBL" id="OWZ14573.1"/>
    </source>
</evidence>
<dbReference type="OrthoDB" id="128291at2759"/>
<dbReference type="Proteomes" id="UP000198211">
    <property type="component" value="Unassembled WGS sequence"/>
</dbReference>
<dbReference type="Pfam" id="PF16810">
    <property type="entry name" value="RXLR"/>
    <property type="match status" value="1"/>
</dbReference>
<evidence type="ECO:0000313" key="10">
    <source>
        <dbReference type="Proteomes" id="UP000198211"/>
    </source>
</evidence>
<accession>A0A225W9Z7</accession>
<feature type="signal peptide" evidence="7">
    <location>
        <begin position="1"/>
        <end position="25"/>
    </location>
</feature>
<gene>
    <name evidence="9" type="ORF">PHMEG_00011930</name>
</gene>
<comment type="subcellular location">
    <subcellularLocation>
        <location evidence="1">Host cell</location>
    </subcellularLocation>
    <subcellularLocation>
        <location evidence="2">Secreted</location>
    </subcellularLocation>
</comment>
<dbReference type="InterPro" id="IPR054463">
    <property type="entry name" value="PexRD54_WY"/>
</dbReference>
<proteinExistence type="inferred from homology"/>
<sequence length="940" mass="109613">MGLHFLVRVAFLVSIALIGANSSFADRKVLHSDFPKRYKFRGTTKVDITDTRFLRGIDPPEKGYGEERTGKLSFYEKLKDAFMYSKITTEKLQKWLKNEKSADTVFMRLHLDQDDIMFYTNPRFAEWVQYADSLSAKIPEMSAISILTNRYGDDLLYSIIQSAKESPYTNKLGLELETKQMQHWLATGKDPDEVFRLFKLNTDVSRIFDRPQFTMWAKYVDDLNSKHPEESLWMYSTLTKYFSDDALLQITKRAKWSKKDKAIAIKVENDWIREGIQNHKTPYQVLLDVELGDNLMEQFLVKTSVLKIWYKYMNVFNKRYPEEKTSMMETFTQRFGDVEKLEKWLKDDKSADTVFKTLHLHAGKRGQSLFDKPHFAAWVEYADKLSAKIPEKSAISILTKRYGEDSLFTMIKTAKMNPSTQTLAIELETKQIQHWLTIRKDPDEVFYLFQLELKWKNILEQPEFAVWAKYVDDMNTKHPEKPTWMYPTLTKSFSDDALFRMTEVAKGSEKTKALAIKVENDWFQAGLEKHKTPVEALENLGLVKAKEKLLVNVASEDAMINSWVRYMDAFNNRYPKEKTTMIETFTKTFGDIEVTRMLRTNKDMIWPPPLATKMENLVKKLESAQLKMWLDSEKTTDDVFKLLKLDADAYTYGFDEQIPVLLPKWVSYIDAFIKKNPDEKAALFSGLESRLRDRPLHEILNIAKKYSSMESIATKIQTDKFTTYMASNDSPKHVFKLLGLDTDPDHIFDSLIFQSWMKYVDEFNKKNPRDQESWFTPLRESFGFKRMFKLAMQNPSTVRIGKMMENEWIKFALNRKLSPEVTFTHLGLVTAGDKAFITPAFKTWTHYLEKFNTIYPKEKVTMIEVLRASISDRKLLAVFQTAKKDPTTKNLVSNLQDDLINKWIAGKEKPADLKMNLGGLEIGEEMIERYMKKIASTTTS</sequence>
<evidence type="ECO:0000256" key="7">
    <source>
        <dbReference type="SAM" id="SignalP"/>
    </source>
</evidence>
<reference evidence="10" key="1">
    <citation type="submission" date="2017-03" db="EMBL/GenBank/DDBJ databases">
        <title>Phytopthora megakarya and P. palmivora, two closely related causual agents of cacao black pod achieved similar genome size and gene model numbers by different mechanisms.</title>
        <authorList>
            <person name="Ali S."/>
            <person name="Shao J."/>
            <person name="Larry D.J."/>
            <person name="Kronmiller B."/>
            <person name="Shen D."/>
            <person name="Strem M.D."/>
            <person name="Melnick R.L."/>
            <person name="Guiltinan M.J."/>
            <person name="Tyler B.M."/>
            <person name="Meinhardt L.W."/>
            <person name="Bailey B.A."/>
        </authorList>
    </citation>
    <scope>NUCLEOTIDE SEQUENCE [LARGE SCALE GENOMIC DNA]</scope>
    <source>
        <strain evidence="10">zdho120</strain>
    </source>
</reference>
<evidence type="ECO:0000256" key="3">
    <source>
        <dbReference type="ARBA" id="ARBA00010400"/>
    </source>
</evidence>